<name>A0A9P9WUH3_9PEZI</name>
<dbReference type="EMBL" id="JAFIMR010000004">
    <property type="protein sequence ID" value="KAI1879481.1"/>
    <property type="molecule type" value="Genomic_DNA"/>
</dbReference>
<evidence type="ECO:0000313" key="2">
    <source>
        <dbReference type="Proteomes" id="UP000829685"/>
    </source>
</evidence>
<protein>
    <submittedName>
        <fullName evidence="1">Uncharacterized protein</fullName>
    </submittedName>
</protein>
<dbReference type="Proteomes" id="UP000829685">
    <property type="component" value="Unassembled WGS sequence"/>
</dbReference>
<proteinExistence type="predicted"/>
<evidence type="ECO:0000313" key="1">
    <source>
        <dbReference type="EMBL" id="KAI1879481.1"/>
    </source>
</evidence>
<sequence length="127" mass="14376">MLERIQVYQICPIPEEKVKNILYICNNPEDSPQPDHFQLSPLDEANWLATIEVWQPHWYSLHRRRVKVAGNPILLLDAQTLVDDPVLVLTCRPEGDDGIGAESDAPLWLRFIPEKIPAAAVTLQIGS</sequence>
<keyword evidence="2" id="KW-1185">Reference proteome</keyword>
<dbReference type="AlphaFoldDB" id="A0A9P9WUH3"/>
<gene>
    <name evidence="1" type="ORF">JX265_002435</name>
</gene>
<accession>A0A9P9WUH3</accession>
<comment type="caution">
    <text evidence="1">The sequence shown here is derived from an EMBL/GenBank/DDBJ whole genome shotgun (WGS) entry which is preliminary data.</text>
</comment>
<reference evidence="1" key="1">
    <citation type="submission" date="2021-03" db="EMBL/GenBank/DDBJ databases">
        <title>Revisited historic fungal species revealed as producer of novel bioactive compounds through whole genome sequencing and comparative genomics.</title>
        <authorList>
            <person name="Vignolle G.A."/>
            <person name="Hochenegger N."/>
            <person name="Mach R.L."/>
            <person name="Mach-Aigner A.R."/>
            <person name="Javad Rahimi M."/>
            <person name="Salim K.A."/>
            <person name="Chan C.M."/>
            <person name="Lim L.B.L."/>
            <person name="Cai F."/>
            <person name="Druzhinina I.S."/>
            <person name="U'Ren J.M."/>
            <person name="Derntl C."/>
        </authorList>
    </citation>
    <scope>NUCLEOTIDE SEQUENCE</scope>
    <source>
        <strain evidence="1">TUCIM 5799</strain>
    </source>
</reference>
<organism evidence="1 2">
    <name type="scientific">Neoarthrinium moseri</name>
    <dbReference type="NCBI Taxonomy" id="1658444"/>
    <lineage>
        <taxon>Eukaryota</taxon>
        <taxon>Fungi</taxon>
        <taxon>Dikarya</taxon>
        <taxon>Ascomycota</taxon>
        <taxon>Pezizomycotina</taxon>
        <taxon>Sordariomycetes</taxon>
        <taxon>Xylariomycetidae</taxon>
        <taxon>Amphisphaeriales</taxon>
        <taxon>Apiosporaceae</taxon>
        <taxon>Neoarthrinium</taxon>
    </lineage>
</organism>